<reference evidence="2" key="2">
    <citation type="submission" date="2021-03" db="UniProtKB">
        <authorList>
            <consortium name="EnsemblPlants"/>
        </authorList>
    </citation>
    <scope>IDENTIFICATION</scope>
</reference>
<organism evidence="2 3">
    <name type="scientific">Cannabis sativa</name>
    <name type="common">Hemp</name>
    <name type="synonym">Marijuana</name>
    <dbReference type="NCBI Taxonomy" id="3483"/>
    <lineage>
        <taxon>Eukaryota</taxon>
        <taxon>Viridiplantae</taxon>
        <taxon>Streptophyta</taxon>
        <taxon>Embryophyta</taxon>
        <taxon>Tracheophyta</taxon>
        <taxon>Spermatophyta</taxon>
        <taxon>Magnoliopsida</taxon>
        <taxon>eudicotyledons</taxon>
        <taxon>Gunneridae</taxon>
        <taxon>Pentapetalae</taxon>
        <taxon>rosids</taxon>
        <taxon>fabids</taxon>
        <taxon>Rosales</taxon>
        <taxon>Cannabaceae</taxon>
        <taxon>Cannabis</taxon>
    </lineage>
</organism>
<dbReference type="EMBL" id="UZAU01000683">
    <property type="status" value="NOT_ANNOTATED_CDS"/>
    <property type="molecule type" value="Genomic_DNA"/>
</dbReference>
<dbReference type="AlphaFoldDB" id="A0A803QB33"/>
<proteinExistence type="predicted"/>
<dbReference type="Proteomes" id="UP000596661">
    <property type="component" value="Chromosome 8"/>
</dbReference>
<feature type="region of interest" description="Disordered" evidence="1">
    <location>
        <begin position="18"/>
        <end position="68"/>
    </location>
</feature>
<accession>A0A803QB33</accession>
<dbReference type="EnsemblPlants" id="evm.model.08.386">
    <property type="protein sequence ID" value="cds.evm.model.08.386"/>
    <property type="gene ID" value="evm.TU.08.386"/>
</dbReference>
<evidence type="ECO:0000313" key="3">
    <source>
        <dbReference type="Proteomes" id="UP000596661"/>
    </source>
</evidence>
<dbReference type="Gramene" id="evm.model.08.386">
    <property type="protein sequence ID" value="cds.evm.model.08.386"/>
    <property type="gene ID" value="evm.TU.08.386"/>
</dbReference>
<sequence length="299" mass="32955">MERMMACLQEKFRDLEEYSEEDASVELVNGNNRGNPTNAEISAPTKDKGEGKVGDPQNPIAPVHSKKNVNPTNIHLQMKKATDASGLGCPSALKVYSRRDYDMEVGSITNVKRQAGKILKNFIQRMMEASTKKKVSKDMKLVALQSGLTVGSLLWGEMQRKWDETLSEFMFRAQGIINLEDAYQQAFKVPLASDPFASSLSFVLQVPVLGTSYTLVVYGTSTSGRGVSHPQAPGTQLPALIAPSTQAVICIIQEETIFAPEIDVQVEAKAVWEEYEDELDLRVGIERMIKPSSTCLVIP</sequence>
<name>A0A803QB33_CANSA</name>
<keyword evidence="3" id="KW-1185">Reference proteome</keyword>
<feature type="compositionally biased region" description="Polar residues" evidence="1">
    <location>
        <begin position="29"/>
        <end position="40"/>
    </location>
</feature>
<protein>
    <submittedName>
        <fullName evidence="2">Uncharacterized protein</fullName>
    </submittedName>
</protein>
<evidence type="ECO:0000313" key="2">
    <source>
        <dbReference type="EnsemblPlants" id="cds.evm.model.08.386"/>
    </source>
</evidence>
<evidence type="ECO:0000256" key="1">
    <source>
        <dbReference type="SAM" id="MobiDB-lite"/>
    </source>
</evidence>
<reference evidence="2" key="1">
    <citation type="submission" date="2018-11" db="EMBL/GenBank/DDBJ databases">
        <authorList>
            <person name="Grassa J C."/>
        </authorList>
    </citation>
    <scope>NUCLEOTIDE SEQUENCE [LARGE SCALE GENOMIC DNA]</scope>
</reference>